<dbReference type="EMBL" id="SPQQ01000002">
    <property type="protein sequence ID" value="TGE39321.1"/>
    <property type="molecule type" value="Genomic_DNA"/>
</dbReference>
<comment type="caution">
    <text evidence="2">The sequence shown here is derived from an EMBL/GenBank/DDBJ whole genome shotgun (WGS) entry which is preliminary data.</text>
</comment>
<dbReference type="InterPro" id="IPR013216">
    <property type="entry name" value="Methyltransf_11"/>
</dbReference>
<name>A0A4Z0R824_9FIRM</name>
<keyword evidence="2" id="KW-0808">Transferase</keyword>
<gene>
    <name evidence="2" type="ORF">E4K67_07760</name>
</gene>
<dbReference type="InterPro" id="IPR029063">
    <property type="entry name" value="SAM-dependent_MTases_sf"/>
</dbReference>
<sequence>METGNSYENGVLRQTTGDTLRPGGFFLTDLAIEKCVFLPGDHVLDVGCGYGATVDRLVSLYQLKAFGIDPSETLLNIGLNKYPDLSLSKGKGEDLPFSNNSMDGISCECSLSLMTDVNQAFQEINRVLKPTGRLIVHDVYARNSVGLNELHELNLNSCLRNTITEEQIRKGLSSNGLQIVHWQDHSQLLVQLMVDLIMTHGSVNEFWIKSGGCTSDPSAVQVVLKKAKVGYFQLIAEKISR</sequence>
<dbReference type="Pfam" id="PF08241">
    <property type="entry name" value="Methyltransf_11"/>
    <property type="match status" value="1"/>
</dbReference>
<keyword evidence="3" id="KW-1185">Reference proteome</keyword>
<dbReference type="GO" id="GO:0008757">
    <property type="term" value="F:S-adenosylmethionine-dependent methyltransferase activity"/>
    <property type="evidence" value="ECO:0007669"/>
    <property type="project" value="InterPro"/>
</dbReference>
<dbReference type="OrthoDB" id="9772751at2"/>
<keyword evidence="2" id="KW-0489">Methyltransferase</keyword>
<dbReference type="GO" id="GO:0032259">
    <property type="term" value="P:methylation"/>
    <property type="evidence" value="ECO:0007669"/>
    <property type="project" value="UniProtKB-KW"/>
</dbReference>
<dbReference type="Proteomes" id="UP000298460">
    <property type="component" value="Unassembled WGS sequence"/>
</dbReference>
<dbReference type="SUPFAM" id="SSF53335">
    <property type="entry name" value="S-adenosyl-L-methionine-dependent methyltransferases"/>
    <property type="match status" value="1"/>
</dbReference>
<feature type="domain" description="Methyltransferase type 11" evidence="1">
    <location>
        <begin position="44"/>
        <end position="136"/>
    </location>
</feature>
<dbReference type="NCBIfam" id="NF045667">
    <property type="entry name" value="MTase_DVU1556"/>
    <property type="match status" value="1"/>
</dbReference>
<proteinExistence type="predicted"/>
<reference evidence="2 3" key="1">
    <citation type="submission" date="2019-03" db="EMBL/GenBank/DDBJ databases">
        <title>Draft Genome Sequence of Desulfosporosinus fructosivorans Strain 63.6F, Isolated from Marine Sediment in the Baltic Sea.</title>
        <authorList>
            <person name="Hausmann B."/>
            <person name="Vandieken V."/>
            <person name="Pjevac P."/>
            <person name="Schreck K."/>
            <person name="Herbold C.W."/>
            <person name="Loy A."/>
        </authorList>
    </citation>
    <scope>NUCLEOTIDE SEQUENCE [LARGE SCALE GENOMIC DNA]</scope>
    <source>
        <strain evidence="2 3">63.6F</strain>
    </source>
</reference>
<dbReference type="AlphaFoldDB" id="A0A4Z0R824"/>
<dbReference type="RefSeq" id="WP_135545816.1">
    <property type="nucleotide sequence ID" value="NZ_SPQQ01000002.1"/>
</dbReference>
<dbReference type="PANTHER" id="PTHR43591">
    <property type="entry name" value="METHYLTRANSFERASE"/>
    <property type="match status" value="1"/>
</dbReference>
<protein>
    <submittedName>
        <fullName evidence="2">Methyltransferase domain-containing protein</fullName>
    </submittedName>
</protein>
<dbReference type="Gene3D" id="3.40.50.150">
    <property type="entry name" value="Vaccinia Virus protein VP39"/>
    <property type="match status" value="1"/>
</dbReference>
<evidence type="ECO:0000313" key="3">
    <source>
        <dbReference type="Proteomes" id="UP000298460"/>
    </source>
</evidence>
<accession>A0A4Z0R824</accession>
<evidence type="ECO:0000259" key="1">
    <source>
        <dbReference type="Pfam" id="PF08241"/>
    </source>
</evidence>
<organism evidence="2 3">
    <name type="scientific">Desulfosporosinus fructosivorans</name>
    <dbReference type="NCBI Taxonomy" id="2018669"/>
    <lineage>
        <taxon>Bacteria</taxon>
        <taxon>Bacillati</taxon>
        <taxon>Bacillota</taxon>
        <taxon>Clostridia</taxon>
        <taxon>Eubacteriales</taxon>
        <taxon>Desulfitobacteriaceae</taxon>
        <taxon>Desulfosporosinus</taxon>
    </lineage>
</organism>
<dbReference type="CDD" id="cd02440">
    <property type="entry name" value="AdoMet_MTases"/>
    <property type="match status" value="1"/>
</dbReference>
<evidence type="ECO:0000313" key="2">
    <source>
        <dbReference type="EMBL" id="TGE39321.1"/>
    </source>
</evidence>